<organism evidence="2">
    <name type="scientific">uncultured marine virus</name>
    <dbReference type="NCBI Taxonomy" id="186617"/>
    <lineage>
        <taxon>Viruses</taxon>
        <taxon>environmental samples</taxon>
    </lineage>
</organism>
<reference evidence="2" key="2">
    <citation type="submission" date="2015-03" db="EMBL/GenBank/DDBJ databases">
        <authorList>
            <person name="Chow C.-E.T."/>
            <person name="Winget D.M."/>
            <person name="White R.A.III."/>
            <person name="Hallam S.J."/>
            <person name="Suttle C.A."/>
        </authorList>
    </citation>
    <scope>NUCLEOTIDE SEQUENCE</scope>
    <source>
        <strain evidence="2">Oxic1_8</strain>
    </source>
</reference>
<evidence type="ECO:0000313" key="2">
    <source>
        <dbReference type="EMBL" id="AKH48455.1"/>
    </source>
</evidence>
<protein>
    <submittedName>
        <fullName evidence="2">Uncharacterized protein</fullName>
    </submittedName>
</protein>
<proteinExistence type="predicted"/>
<dbReference type="EMBL" id="KR029603">
    <property type="protein sequence ID" value="AKH48455.1"/>
    <property type="molecule type" value="Genomic_DNA"/>
</dbReference>
<name>A0A0F7L985_9VIRU</name>
<reference evidence="2" key="1">
    <citation type="journal article" date="2015" name="Front. Microbiol.">
        <title>Combining genomic sequencing methods to explore viral diversity and reveal potential virus-host interactions.</title>
        <authorList>
            <person name="Chow C.E."/>
            <person name="Winget D.M."/>
            <person name="White R.A.III."/>
            <person name="Hallam S.J."/>
            <person name="Suttle C.A."/>
        </authorList>
    </citation>
    <scope>NUCLEOTIDE SEQUENCE</scope>
    <source>
        <strain evidence="2">Oxic1_8</strain>
    </source>
</reference>
<feature type="compositionally biased region" description="Basic and acidic residues" evidence="1">
    <location>
        <begin position="1"/>
        <end position="19"/>
    </location>
</feature>
<evidence type="ECO:0000256" key="1">
    <source>
        <dbReference type="SAM" id="MobiDB-lite"/>
    </source>
</evidence>
<sequence>MKREVGHADSRQRARRDNDQVAAPVDRLDEVELFIRPHLEPQVTLSPRFTGELCAGEVVDVDAECFNRLHRFLEDQFRSQFPITLAGRCRALLDRLPARLHKHLSSKLAR</sequence>
<accession>A0A0F7L985</accession>
<feature type="region of interest" description="Disordered" evidence="1">
    <location>
        <begin position="1"/>
        <end position="22"/>
    </location>
</feature>